<dbReference type="GO" id="GO:0003988">
    <property type="term" value="F:acetyl-CoA C-acyltransferase activity"/>
    <property type="evidence" value="ECO:0007669"/>
    <property type="project" value="UniProtKB-ARBA"/>
</dbReference>
<dbReference type="CDD" id="cd00751">
    <property type="entry name" value="thiolase"/>
    <property type="match status" value="1"/>
</dbReference>
<protein>
    <submittedName>
        <fullName evidence="7">Acetyl-CoA acetyltransferase</fullName>
    </submittedName>
</protein>
<dbReference type="Pfam" id="PF02803">
    <property type="entry name" value="Thiolase_C"/>
    <property type="match status" value="1"/>
</dbReference>
<evidence type="ECO:0000256" key="4">
    <source>
        <dbReference type="RuleBase" id="RU003557"/>
    </source>
</evidence>
<evidence type="ECO:0000256" key="2">
    <source>
        <dbReference type="ARBA" id="ARBA00022679"/>
    </source>
</evidence>
<dbReference type="PROSITE" id="PS00098">
    <property type="entry name" value="THIOLASE_1"/>
    <property type="match status" value="1"/>
</dbReference>
<evidence type="ECO:0000259" key="5">
    <source>
        <dbReference type="Pfam" id="PF00108"/>
    </source>
</evidence>
<dbReference type="Gene3D" id="3.40.47.10">
    <property type="match status" value="1"/>
</dbReference>
<feature type="domain" description="Thiolase C-terminal" evidence="6">
    <location>
        <begin position="293"/>
        <end position="432"/>
    </location>
</feature>
<name>A0A1T0AV54_9PAST</name>
<evidence type="ECO:0000256" key="3">
    <source>
        <dbReference type="ARBA" id="ARBA00023315"/>
    </source>
</evidence>
<evidence type="ECO:0000259" key="6">
    <source>
        <dbReference type="Pfam" id="PF02803"/>
    </source>
</evidence>
<accession>A0A1T0AV54</accession>
<dbReference type="STRING" id="734.B0187_01480"/>
<comment type="caution">
    <text evidence="7">The sequence shown here is derived from an EMBL/GenBank/DDBJ whole genome shotgun (WGS) entry which is preliminary data.</text>
</comment>
<dbReference type="Proteomes" id="UP000190867">
    <property type="component" value="Unassembled WGS sequence"/>
</dbReference>
<dbReference type="SUPFAM" id="SSF53901">
    <property type="entry name" value="Thiolase-like"/>
    <property type="match status" value="2"/>
</dbReference>
<dbReference type="InterPro" id="IPR002155">
    <property type="entry name" value="Thiolase"/>
</dbReference>
<dbReference type="InterPro" id="IPR020616">
    <property type="entry name" value="Thiolase_N"/>
</dbReference>
<keyword evidence="2 4" id="KW-0808">Transferase</keyword>
<evidence type="ECO:0000313" key="7">
    <source>
        <dbReference type="EMBL" id="OOS00601.1"/>
    </source>
</evidence>
<comment type="similarity">
    <text evidence="1 4">Belongs to the thiolase-like superfamily. Thiolase family.</text>
</comment>
<keyword evidence="3 4" id="KW-0012">Acyltransferase</keyword>
<dbReference type="InterPro" id="IPR016039">
    <property type="entry name" value="Thiolase-like"/>
</dbReference>
<dbReference type="InterPro" id="IPR020617">
    <property type="entry name" value="Thiolase_C"/>
</dbReference>
<dbReference type="PIRSF" id="PIRSF000429">
    <property type="entry name" value="Ac-CoA_Ac_transf"/>
    <property type="match status" value="1"/>
</dbReference>
<dbReference type="OrthoDB" id="8951704at2"/>
<evidence type="ECO:0000256" key="1">
    <source>
        <dbReference type="ARBA" id="ARBA00010982"/>
    </source>
</evidence>
<dbReference type="AlphaFoldDB" id="A0A1T0AV54"/>
<gene>
    <name evidence="7" type="ORF">B0187_01480</name>
</gene>
<dbReference type="GO" id="GO:0005829">
    <property type="term" value="C:cytosol"/>
    <property type="evidence" value="ECO:0007669"/>
    <property type="project" value="TreeGrafter"/>
</dbReference>
<organism evidence="7 8">
    <name type="scientific">Haemophilus paracuniculus</name>
    <dbReference type="NCBI Taxonomy" id="734"/>
    <lineage>
        <taxon>Bacteria</taxon>
        <taxon>Pseudomonadati</taxon>
        <taxon>Pseudomonadota</taxon>
        <taxon>Gammaproteobacteria</taxon>
        <taxon>Pasteurellales</taxon>
        <taxon>Pasteurellaceae</taxon>
        <taxon>Haemophilus</taxon>
    </lineage>
</organism>
<dbReference type="InterPro" id="IPR020615">
    <property type="entry name" value="Thiolase_acyl_enz_int_AS"/>
</dbReference>
<proteinExistence type="inferred from homology"/>
<dbReference type="RefSeq" id="WP_078236094.1">
    <property type="nucleotide sequence ID" value="NZ_MUYA01000002.1"/>
</dbReference>
<dbReference type="EMBL" id="MUYA01000002">
    <property type="protein sequence ID" value="OOS00601.1"/>
    <property type="molecule type" value="Genomic_DNA"/>
</dbReference>
<keyword evidence="8" id="KW-1185">Reference proteome</keyword>
<dbReference type="PANTHER" id="PTHR18919:SF107">
    <property type="entry name" value="ACETYL-COA ACETYLTRANSFERASE, CYTOSOLIC"/>
    <property type="match status" value="1"/>
</dbReference>
<sequence length="434" mass="47056">MPTQNLKTPLGERVAIVAGLRSPFVRRDSGFKDSYATNLGAMVTNELLSRTAIERKEIAQLVFGQVIQQPDIPNPAREIAVALSMPHLQAYSLSSSCLSGLQAIVNVAGSIISGSINAGIAGGADSISNAPLSISPRVIQKFKAIFTAPSLEDKYRLFRQFSWRDLKPHGVNLKDFMTQMSVAEHSEQMAQRYNISRAEQDEFARYSNEKAMNAWKLGLLKEEVMPSFPRPYTDFVVSDTLSAAATRPAHYQRFSPIVNKPYATVTEANIPQPVDGSAAVLLMNENRAKALGLTPLGYIRSYAITGNEIWENMFSGASIATAIALERANMALEDMDYIDIHESSASQILANVRLFESAEFAKNTLNRTACIGKIDLDKLNVFGGSIAFGNPRAVTSLRLVIQSLYALKRKGGGTSVVASSGLGGLGAAMVLESE</sequence>
<reference evidence="7 8" key="1">
    <citation type="submission" date="2017-02" db="EMBL/GenBank/DDBJ databases">
        <title>Draft genome sequence of Haemophilus paracuniculus CCUG 43573 type strain.</title>
        <authorList>
            <person name="Engstrom-Jakobsson H."/>
            <person name="Salva-Serra F."/>
            <person name="Thorell K."/>
            <person name="Gonzales-Siles L."/>
            <person name="Karlsson R."/>
            <person name="Boulund F."/>
            <person name="Engstrand L."/>
            <person name="Kristiansson E."/>
            <person name="Moore E."/>
        </authorList>
    </citation>
    <scope>NUCLEOTIDE SEQUENCE [LARGE SCALE GENOMIC DNA]</scope>
    <source>
        <strain evidence="7 8">CCUG 43573</strain>
    </source>
</reference>
<dbReference type="PANTHER" id="PTHR18919">
    <property type="entry name" value="ACETYL-COA C-ACYLTRANSFERASE"/>
    <property type="match status" value="1"/>
</dbReference>
<dbReference type="Pfam" id="PF00108">
    <property type="entry name" value="Thiolase_N"/>
    <property type="match status" value="1"/>
</dbReference>
<dbReference type="NCBIfam" id="TIGR01930">
    <property type="entry name" value="AcCoA-C-Actrans"/>
    <property type="match status" value="1"/>
</dbReference>
<evidence type="ECO:0000313" key="8">
    <source>
        <dbReference type="Proteomes" id="UP000190867"/>
    </source>
</evidence>
<feature type="domain" description="Thiolase N-terminal" evidence="5">
    <location>
        <begin position="14"/>
        <end position="285"/>
    </location>
</feature>